<dbReference type="InterPro" id="IPR001254">
    <property type="entry name" value="Trypsin_dom"/>
</dbReference>
<evidence type="ECO:0000259" key="4">
    <source>
        <dbReference type="Pfam" id="PF00089"/>
    </source>
</evidence>
<feature type="signal peptide" evidence="3">
    <location>
        <begin position="1"/>
        <end position="22"/>
    </location>
</feature>
<sequence length="312" mass="35192">MFHIPTISAVFISLWCTTQALAAPEIENLANVDETQLSIEDFSNAEAMPLPSVTKEELAKMKSEFRMRNPDIPDQTSNQPQEDVPSLPGTLKKINAPWTDPPYWSAGRLNFINDKGKPRWCTAQFVAENVILTAAHCVFNRDKRVWYSNFVFMRASSEGDSPQKVQLRCISIYKTYYDPMLNYAYDYAFILTTDEDDRPPLMMETGTPASKTVTAIGYPQDPDRGRFMYRVKGSWLKVEGGIATMDNNPLKKGSSGGAWFTGFKAGSLEHDKNRVISLNSHRVENQSQTNGPLFTEDTVQLKKHVDEAKCLN</sequence>
<reference evidence="5 6" key="1">
    <citation type="submission" date="2018-06" db="EMBL/GenBank/DDBJ databases">
        <title>Rhizobium wuzhouense sp. nov., isolated from roots of Oryza officinalis.</title>
        <authorList>
            <person name="Yuan T."/>
        </authorList>
    </citation>
    <scope>NUCLEOTIDE SEQUENCE [LARGE SCALE GENOMIC DNA]</scope>
    <source>
        <strain evidence="5 6">W44</strain>
    </source>
</reference>
<evidence type="ECO:0000256" key="3">
    <source>
        <dbReference type="SAM" id="SignalP"/>
    </source>
</evidence>
<feature type="region of interest" description="Disordered" evidence="2">
    <location>
        <begin position="68"/>
        <end position="91"/>
    </location>
</feature>
<feature type="chain" id="PRO_5045265215" description="Peptidase S1 domain-containing protein" evidence="3">
    <location>
        <begin position="23"/>
        <end position="312"/>
    </location>
</feature>
<accession>A0ABX5NT63</accession>
<dbReference type="SUPFAM" id="SSF50494">
    <property type="entry name" value="Trypsin-like serine proteases"/>
    <property type="match status" value="1"/>
</dbReference>
<evidence type="ECO:0000313" key="6">
    <source>
        <dbReference type="Proteomes" id="UP000247536"/>
    </source>
</evidence>
<dbReference type="InterPro" id="IPR043504">
    <property type="entry name" value="Peptidase_S1_PA_chymotrypsin"/>
</dbReference>
<dbReference type="EMBL" id="QJRY01000004">
    <property type="protein sequence ID" value="PYB73272.1"/>
    <property type="molecule type" value="Genomic_DNA"/>
</dbReference>
<comment type="caution">
    <text evidence="5">The sequence shown here is derived from an EMBL/GenBank/DDBJ whole genome shotgun (WGS) entry which is preliminary data.</text>
</comment>
<dbReference type="PANTHER" id="PTHR15462:SF19">
    <property type="entry name" value="PEPTIDASE S1 DOMAIN-CONTAINING PROTEIN"/>
    <property type="match status" value="1"/>
</dbReference>
<dbReference type="RefSeq" id="WP_110791954.1">
    <property type="nucleotide sequence ID" value="NZ_QJRY01000004.1"/>
</dbReference>
<organism evidence="5 6">
    <name type="scientific">Rhizobium wuzhouense</name>
    <dbReference type="NCBI Taxonomy" id="1986026"/>
    <lineage>
        <taxon>Bacteria</taxon>
        <taxon>Pseudomonadati</taxon>
        <taxon>Pseudomonadota</taxon>
        <taxon>Alphaproteobacteria</taxon>
        <taxon>Hyphomicrobiales</taxon>
        <taxon>Rhizobiaceae</taxon>
        <taxon>Rhizobium/Agrobacterium group</taxon>
        <taxon>Rhizobium</taxon>
    </lineage>
</organism>
<dbReference type="InterPro" id="IPR050966">
    <property type="entry name" value="Glutamyl_endopeptidase"/>
</dbReference>
<gene>
    <name evidence="5" type="ORF">DMY87_13270</name>
</gene>
<dbReference type="Proteomes" id="UP000247536">
    <property type="component" value="Unassembled WGS sequence"/>
</dbReference>
<protein>
    <recommendedName>
        <fullName evidence="4">Peptidase S1 domain-containing protein</fullName>
    </recommendedName>
</protein>
<feature type="domain" description="Peptidase S1" evidence="4">
    <location>
        <begin position="117"/>
        <end position="222"/>
    </location>
</feature>
<dbReference type="InterPro" id="IPR009003">
    <property type="entry name" value="Peptidase_S1_PA"/>
</dbReference>
<keyword evidence="6" id="KW-1185">Reference proteome</keyword>
<proteinExistence type="predicted"/>
<evidence type="ECO:0000313" key="5">
    <source>
        <dbReference type="EMBL" id="PYB73272.1"/>
    </source>
</evidence>
<dbReference type="PANTHER" id="PTHR15462">
    <property type="entry name" value="SERINE PROTEASE"/>
    <property type="match status" value="1"/>
</dbReference>
<keyword evidence="1 3" id="KW-0732">Signal</keyword>
<dbReference type="Gene3D" id="2.40.10.10">
    <property type="entry name" value="Trypsin-like serine proteases"/>
    <property type="match status" value="2"/>
</dbReference>
<evidence type="ECO:0000256" key="2">
    <source>
        <dbReference type="SAM" id="MobiDB-lite"/>
    </source>
</evidence>
<dbReference type="Pfam" id="PF00089">
    <property type="entry name" value="Trypsin"/>
    <property type="match status" value="1"/>
</dbReference>
<evidence type="ECO:0000256" key="1">
    <source>
        <dbReference type="ARBA" id="ARBA00022729"/>
    </source>
</evidence>
<name>A0ABX5NT63_9HYPH</name>